<evidence type="ECO:0000313" key="2">
    <source>
        <dbReference type="Proteomes" id="UP000823823"/>
    </source>
</evidence>
<evidence type="ECO:0000313" key="1">
    <source>
        <dbReference type="EMBL" id="HJB10664.1"/>
    </source>
</evidence>
<name>A0A9D2LDP1_9MICO</name>
<gene>
    <name evidence="1" type="ORF">H9786_09080</name>
</gene>
<protein>
    <submittedName>
        <fullName evidence="1">Uncharacterized protein</fullName>
    </submittedName>
</protein>
<accession>A0A9D2LDP1</accession>
<proteinExistence type="predicted"/>
<comment type="caution">
    <text evidence="1">The sequence shown here is derived from an EMBL/GenBank/DDBJ whole genome shotgun (WGS) entry which is preliminary data.</text>
</comment>
<reference evidence="1" key="2">
    <citation type="submission" date="2021-04" db="EMBL/GenBank/DDBJ databases">
        <authorList>
            <person name="Gilroy R."/>
        </authorList>
    </citation>
    <scope>NUCLEOTIDE SEQUENCE</scope>
    <source>
        <strain evidence="1">ChiHjej13B12-24818</strain>
    </source>
</reference>
<organism evidence="1 2">
    <name type="scientific">Candidatus Brachybacterium merdavium</name>
    <dbReference type="NCBI Taxonomy" id="2838513"/>
    <lineage>
        <taxon>Bacteria</taxon>
        <taxon>Bacillati</taxon>
        <taxon>Actinomycetota</taxon>
        <taxon>Actinomycetes</taxon>
        <taxon>Micrococcales</taxon>
        <taxon>Dermabacteraceae</taxon>
        <taxon>Brachybacterium</taxon>
    </lineage>
</organism>
<dbReference type="AlphaFoldDB" id="A0A9D2LDP1"/>
<sequence>MAPDPPLDPSPDAPELYPWPEQGVQAAMLHREGVRELDPRADLEQVDEALRDEGAAPLADRTLVVAVGSNQSPAVIAAKYRRFGLVSPVTTPFLSCTVQELAVGHSAHVSARGYIAAAPHHAPGAVTELVATWFDAAQLEIVDRSEPNYERIELTQAGHPLELPTGQRPARFAVYASRWGVIADGPPLPAPAGRPDRRPLPFQAGQQDLFGLLDALTGAEAFSGEAAEICARLAWDPAGVGTLLRERALVVPDGLPRTLPPR</sequence>
<reference evidence="1" key="1">
    <citation type="journal article" date="2021" name="PeerJ">
        <title>Extensive microbial diversity within the chicken gut microbiome revealed by metagenomics and culture.</title>
        <authorList>
            <person name="Gilroy R."/>
            <person name="Ravi A."/>
            <person name="Getino M."/>
            <person name="Pursley I."/>
            <person name="Horton D.L."/>
            <person name="Alikhan N.F."/>
            <person name="Baker D."/>
            <person name="Gharbi K."/>
            <person name="Hall N."/>
            <person name="Watson M."/>
            <person name="Adriaenssens E.M."/>
            <person name="Foster-Nyarko E."/>
            <person name="Jarju S."/>
            <person name="Secka A."/>
            <person name="Antonio M."/>
            <person name="Oren A."/>
            <person name="Chaudhuri R.R."/>
            <person name="La Ragione R."/>
            <person name="Hildebrand F."/>
            <person name="Pallen M.J."/>
        </authorList>
    </citation>
    <scope>NUCLEOTIDE SEQUENCE</scope>
    <source>
        <strain evidence="1">ChiHjej13B12-24818</strain>
    </source>
</reference>
<dbReference type="Proteomes" id="UP000823823">
    <property type="component" value="Unassembled WGS sequence"/>
</dbReference>
<dbReference type="EMBL" id="DWZH01000068">
    <property type="protein sequence ID" value="HJB10664.1"/>
    <property type="molecule type" value="Genomic_DNA"/>
</dbReference>